<reference evidence="9 10" key="1">
    <citation type="submission" date="2014-02" db="EMBL/GenBank/DDBJ databases">
        <authorList>
            <person name="Sibley D."/>
            <person name="Venepally P."/>
            <person name="Karamycheva S."/>
            <person name="Hadjithomas M."/>
            <person name="Khan A."/>
            <person name="Brunk B."/>
            <person name="Roos D."/>
            <person name="Caler E."/>
            <person name="Lorenzi H."/>
        </authorList>
    </citation>
    <scope>NUCLEOTIDE SEQUENCE [LARGE SCALE GENOMIC DNA]</scope>
    <source>
        <strain evidence="9 10">GAB2-2007-GAL-DOM2</strain>
    </source>
</reference>
<dbReference type="CDD" id="cd01086">
    <property type="entry name" value="MetAP1"/>
    <property type="match status" value="1"/>
</dbReference>
<feature type="region of interest" description="Disordered" evidence="7">
    <location>
        <begin position="1"/>
        <end position="29"/>
    </location>
</feature>
<sequence>MWSFTRASGRSVRSSLSESFHRSSVAEPRANPSLRLLSAWSASLSSASRIVSPFPSKSEPSGSSVSSAFGSRATVPRRTQQSRVSTARKPVPAARPPPSSCLISEGGIARKQLRTNSLEPAQACRSQLFVKPLRPRTCDRSRQINLTRPFHRCFFSTASSPTKPRGGAASSGPLLTPKLVLRRDESVKRRFPHTLVEGQYAVLPAHPIPPSIPRPPYARCSTGQADRGFDTSDTPGEVQTPDALKKIRAAATVAANALKLGLDAAREGVTTEDLDKIVHEYIVSVGAYPAAVNFHNFPKAVCASVNEAVCHGIPDLRPLQDGDIVTLDCTAYVDGFFGDCAGTAMVGSVTEAHRTLVETTKDCLDEAIKLLYPGLPIKEVGRCITALAEQRGFSVVREFCGHFIGRKMHLPPLICHAYPNDTQGVFRVGQTFTIEPILCEGASDLFTWNDGWTIVTQDGGRAAQFEHTILMTPEGAEVLTKPTL</sequence>
<dbReference type="InterPro" id="IPR000994">
    <property type="entry name" value="Pept_M24"/>
</dbReference>
<evidence type="ECO:0000256" key="5">
    <source>
        <dbReference type="HAMAP-Rule" id="MF_03174"/>
    </source>
</evidence>
<dbReference type="PANTHER" id="PTHR43330">
    <property type="entry name" value="METHIONINE AMINOPEPTIDASE"/>
    <property type="match status" value="1"/>
</dbReference>
<feature type="binding site" evidence="5">
    <location>
        <position position="409"/>
    </location>
    <ligand>
        <name>substrate</name>
    </ligand>
</feature>
<feature type="binding site" evidence="5">
    <location>
        <position position="328"/>
    </location>
    <ligand>
        <name>a divalent metal cation</name>
        <dbReference type="ChEBI" id="CHEBI:60240"/>
        <label>1</label>
    </ligand>
</feature>
<dbReference type="Proteomes" id="UP000028837">
    <property type="component" value="Unassembled WGS sequence"/>
</dbReference>
<dbReference type="AlphaFoldDB" id="A0A086JH33"/>
<proteinExistence type="inferred from homology"/>
<feature type="region of interest" description="Disordered" evidence="7">
    <location>
        <begin position="51"/>
        <end position="105"/>
    </location>
</feature>
<comment type="caution">
    <text evidence="9">The sequence shown here is derived from an EMBL/GenBank/DDBJ whole genome shotgun (WGS) entry which is preliminary data.</text>
</comment>
<feature type="domain" description="Peptidase M24" evidence="8">
    <location>
        <begin position="246"/>
        <end position="472"/>
    </location>
</feature>
<dbReference type="GO" id="GO:0005829">
    <property type="term" value="C:cytosol"/>
    <property type="evidence" value="ECO:0007669"/>
    <property type="project" value="TreeGrafter"/>
</dbReference>
<feature type="compositionally biased region" description="Low complexity" evidence="7">
    <location>
        <begin position="1"/>
        <end position="18"/>
    </location>
</feature>
<dbReference type="SUPFAM" id="SSF55920">
    <property type="entry name" value="Creatinase/aminopeptidase"/>
    <property type="match status" value="1"/>
</dbReference>
<evidence type="ECO:0000256" key="1">
    <source>
        <dbReference type="ARBA" id="ARBA00022438"/>
    </source>
</evidence>
<evidence type="ECO:0000313" key="9">
    <source>
        <dbReference type="EMBL" id="KFG31451.1"/>
    </source>
</evidence>
<keyword evidence="2 5" id="KW-0645">Protease</keyword>
<feature type="binding site" evidence="5">
    <location>
        <position position="339"/>
    </location>
    <ligand>
        <name>a divalent metal cation</name>
        <dbReference type="ChEBI" id="CHEBI:60240"/>
        <label>2</label>
        <note>catalytic</note>
    </ligand>
</feature>
<comment type="similarity">
    <text evidence="5">Belongs to the peptidase M24A family. Methionine aminopeptidase type 1 subfamily.</text>
</comment>
<feature type="binding site" evidence="5">
    <location>
        <position position="435"/>
    </location>
    <ligand>
        <name>a divalent metal cation</name>
        <dbReference type="ChEBI" id="CHEBI:60240"/>
        <label>2</label>
        <note>catalytic</note>
    </ligand>
</feature>
<dbReference type="EMBL" id="AHZU02001525">
    <property type="protein sequence ID" value="KFG31451.1"/>
    <property type="molecule type" value="Genomic_DNA"/>
</dbReference>
<comment type="function">
    <text evidence="6">Cotranslationally removes the N-terminal methionine from nascent proteins. The N-terminal methionine is often cleaved when the second residue in the primary sequence is small and uncharged (Met-Ala-, Cys, Gly, Pro, Ser, Thr, or Val).</text>
</comment>
<dbReference type="NCBIfam" id="TIGR00500">
    <property type="entry name" value="met_pdase_I"/>
    <property type="match status" value="1"/>
</dbReference>
<keyword evidence="4 5" id="KW-0378">Hydrolase</keyword>
<comment type="catalytic activity">
    <reaction evidence="5 6">
        <text>Release of N-terminal amino acids, preferentially methionine, from peptides and arylamides.</text>
        <dbReference type="EC" id="3.4.11.18"/>
    </reaction>
</comment>
<dbReference type="InterPro" id="IPR001714">
    <property type="entry name" value="Pept_M24_MAP"/>
</dbReference>
<evidence type="ECO:0000256" key="3">
    <source>
        <dbReference type="ARBA" id="ARBA00022723"/>
    </source>
</evidence>
<evidence type="ECO:0000256" key="4">
    <source>
        <dbReference type="ARBA" id="ARBA00022801"/>
    </source>
</evidence>
<keyword evidence="1 5" id="KW-0031">Aminopeptidase</keyword>
<dbReference type="GO" id="GO:0070006">
    <property type="term" value="F:metalloaminopeptidase activity"/>
    <property type="evidence" value="ECO:0007669"/>
    <property type="project" value="UniProtKB-UniRule"/>
</dbReference>
<evidence type="ECO:0000256" key="6">
    <source>
        <dbReference type="RuleBase" id="RU003653"/>
    </source>
</evidence>
<dbReference type="InterPro" id="IPR036005">
    <property type="entry name" value="Creatinase/aminopeptidase-like"/>
</dbReference>
<accession>A0A086JH33</accession>
<evidence type="ECO:0000256" key="7">
    <source>
        <dbReference type="SAM" id="MobiDB-lite"/>
    </source>
</evidence>
<feature type="compositionally biased region" description="Low complexity" evidence="7">
    <location>
        <begin position="51"/>
        <end position="71"/>
    </location>
</feature>
<evidence type="ECO:0000259" key="8">
    <source>
        <dbReference type="Pfam" id="PF00557"/>
    </source>
</evidence>
<organism evidence="9 10">
    <name type="scientific">Toxoplasma gondii GAB2-2007-GAL-DOM2</name>
    <dbReference type="NCBI Taxonomy" id="1130820"/>
    <lineage>
        <taxon>Eukaryota</taxon>
        <taxon>Sar</taxon>
        <taxon>Alveolata</taxon>
        <taxon>Apicomplexa</taxon>
        <taxon>Conoidasida</taxon>
        <taxon>Coccidia</taxon>
        <taxon>Eucoccidiorida</taxon>
        <taxon>Eimeriorina</taxon>
        <taxon>Sarcocystidae</taxon>
        <taxon>Toxoplasma</taxon>
    </lineage>
</organism>
<dbReference type="EC" id="3.4.11.18" evidence="6"/>
<dbReference type="Gene3D" id="3.90.230.10">
    <property type="entry name" value="Creatinase/methionine aminopeptidase superfamily"/>
    <property type="match status" value="1"/>
</dbReference>
<dbReference type="PANTHER" id="PTHR43330:SF7">
    <property type="entry name" value="METHIONINE AMINOPEPTIDASE 1"/>
    <property type="match status" value="1"/>
</dbReference>
<dbReference type="VEuPathDB" id="ToxoDB:TGDOM2_257730"/>
<dbReference type="GO" id="GO:0046872">
    <property type="term" value="F:metal ion binding"/>
    <property type="evidence" value="ECO:0007669"/>
    <property type="project" value="UniProtKB-UniRule"/>
</dbReference>
<evidence type="ECO:0000313" key="10">
    <source>
        <dbReference type="Proteomes" id="UP000028837"/>
    </source>
</evidence>
<feature type="binding site" evidence="5">
    <location>
        <position position="466"/>
    </location>
    <ligand>
        <name>a divalent metal cation</name>
        <dbReference type="ChEBI" id="CHEBI:60240"/>
        <label>1</label>
    </ligand>
</feature>
<feature type="binding site" evidence="5">
    <location>
        <position position="339"/>
    </location>
    <ligand>
        <name>a divalent metal cation</name>
        <dbReference type="ChEBI" id="CHEBI:60240"/>
        <label>1</label>
    </ligand>
</feature>
<feature type="binding site" evidence="5">
    <location>
        <position position="402"/>
    </location>
    <ligand>
        <name>a divalent metal cation</name>
        <dbReference type="ChEBI" id="CHEBI:60240"/>
        <label>2</label>
        <note>catalytic</note>
    </ligand>
</feature>
<feature type="binding site" evidence="5">
    <location>
        <position position="466"/>
    </location>
    <ligand>
        <name>a divalent metal cation</name>
        <dbReference type="ChEBI" id="CHEBI:60240"/>
        <label>2</label>
        <note>catalytic</note>
    </ligand>
</feature>
<evidence type="ECO:0000256" key="2">
    <source>
        <dbReference type="ARBA" id="ARBA00022670"/>
    </source>
</evidence>
<feature type="binding site" evidence="5">
    <location>
        <position position="311"/>
    </location>
    <ligand>
        <name>substrate</name>
    </ligand>
</feature>
<feature type="region of interest" description="Disordered" evidence="7">
    <location>
        <begin position="219"/>
        <end position="239"/>
    </location>
</feature>
<dbReference type="HAMAP" id="MF_01974">
    <property type="entry name" value="MetAP_1"/>
    <property type="match status" value="1"/>
</dbReference>
<dbReference type="InterPro" id="IPR002467">
    <property type="entry name" value="Pept_M24A_MAP1"/>
</dbReference>
<dbReference type="GO" id="GO:0004239">
    <property type="term" value="F:initiator methionyl aminopeptidase activity"/>
    <property type="evidence" value="ECO:0007669"/>
    <property type="project" value="UniProtKB-UniRule"/>
</dbReference>
<dbReference type="GO" id="GO:0006508">
    <property type="term" value="P:proteolysis"/>
    <property type="evidence" value="ECO:0007669"/>
    <property type="project" value="UniProtKB-KW"/>
</dbReference>
<gene>
    <name evidence="9" type="ORF">TGDOM2_257730</name>
</gene>
<comment type="cofactor">
    <cofactor evidence="5">
        <name>Co(2+)</name>
        <dbReference type="ChEBI" id="CHEBI:48828"/>
    </cofactor>
    <cofactor evidence="5">
        <name>Zn(2+)</name>
        <dbReference type="ChEBI" id="CHEBI:29105"/>
    </cofactor>
    <cofactor evidence="5">
        <name>Mn(2+)</name>
        <dbReference type="ChEBI" id="CHEBI:29035"/>
    </cofactor>
    <cofactor evidence="5">
        <name>Fe(2+)</name>
        <dbReference type="ChEBI" id="CHEBI:29033"/>
    </cofactor>
    <text evidence="5">Binds 2 divalent metal cations per subunit. Has a high-affinity and a low affinity metal-binding site. The true nature of the physiological cofactor is under debate. The enzyme is active with cobalt, zinc, manganese or divalent iron ions. Most likely, methionine aminopeptidases function as mononuclear Fe(2+)-metalloproteases under physiological conditions, and the catalytically relevant metal-binding site has been assigned to the histidine-containing high-affinity site.</text>
</comment>
<dbReference type="Pfam" id="PF00557">
    <property type="entry name" value="Peptidase_M24"/>
    <property type="match status" value="1"/>
</dbReference>
<dbReference type="PRINTS" id="PR00599">
    <property type="entry name" value="MAPEPTIDASE"/>
</dbReference>
<keyword evidence="3 5" id="KW-0479">Metal-binding</keyword>
<protein>
    <recommendedName>
        <fullName evidence="6">Methionine aminopeptidase</fullName>
        <ecNumber evidence="6">3.4.11.18</ecNumber>
    </recommendedName>
</protein>
<dbReference type="OrthoDB" id="331520at2759"/>
<name>A0A086JH33_TOXGO</name>